<accession>A0A6F9DMH2</accession>
<evidence type="ECO:0000256" key="1">
    <source>
        <dbReference type="SAM" id="MobiDB-lite"/>
    </source>
</evidence>
<dbReference type="PANTHER" id="PTHR21207:SF1">
    <property type="entry name" value="PACRG-LIKE PROTEIN"/>
    <property type="match status" value="1"/>
</dbReference>
<reference evidence="2" key="1">
    <citation type="submission" date="2020-04" db="EMBL/GenBank/DDBJ databases">
        <authorList>
            <person name="Neveu A P."/>
        </authorList>
    </citation>
    <scope>NUCLEOTIDE SEQUENCE</scope>
    <source>
        <tissue evidence="2">Whole embryo</tissue>
    </source>
</reference>
<dbReference type="AlphaFoldDB" id="A0A6F9DMH2"/>
<gene>
    <name evidence="2" type="primary">Pacrgl</name>
</gene>
<evidence type="ECO:0000313" key="2">
    <source>
        <dbReference type="EMBL" id="CAB3264624.1"/>
    </source>
</evidence>
<dbReference type="InterPro" id="IPR019399">
    <property type="entry name" value="Parkin_co-regulated_protein"/>
</dbReference>
<organism evidence="2">
    <name type="scientific">Phallusia mammillata</name>
    <dbReference type="NCBI Taxonomy" id="59560"/>
    <lineage>
        <taxon>Eukaryota</taxon>
        <taxon>Metazoa</taxon>
        <taxon>Chordata</taxon>
        <taxon>Tunicata</taxon>
        <taxon>Ascidiacea</taxon>
        <taxon>Phlebobranchia</taxon>
        <taxon>Ascidiidae</taxon>
        <taxon>Phallusia</taxon>
    </lineage>
</organism>
<dbReference type="Gene3D" id="1.25.10.10">
    <property type="entry name" value="Leucine-rich Repeat Variant"/>
    <property type="match status" value="1"/>
</dbReference>
<dbReference type="InterPro" id="IPR011989">
    <property type="entry name" value="ARM-like"/>
</dbReference>
<dbReference type="PANTHER" id="PTHR21207">
    <property type="entry name" value="PARKIN COREGULATED GENE PROTEIN PARK2 COREGULATED"/>
    <property type="match status" value="1"/>
</dbReference>
<proteinExistence type="evidence at transcript level"/>
<name>A0A6F9DMH2_9ASCI</name>
<sequence length="219" mass="24054">MSQNKKATISNKTSRSRLGSGDQKRKVLPSDKLNPKTIDPFAKRSSQTAFESVYARGGIPCRLVHGSVKHKLQWDLPKEQVPFDPLLVTLAEGLRETKHPYTFVSIEGFKDLLTVDGANIKATPLLHKIAPSLRAALNSPDPGAFERGLAALSKLSDCVGPELDSILKVLMTCLSKRMTSDRKRRDDITAVMQKLELNGGKDVLPLIKSKVPAYCSVFS</sequence>
<feature type="region of interest" description="Disordered" evidence="1">
    <location>
        <begin position="1"/>
        <end position="40"/>
    </location>
</feature>
<dbReference type="Pfam" id="PF10274">
    <property type="entry name" value="ParcG"/>
    <property type="match status" value="1"/>
</dbReference>
<dbReference type="InterPro" id="IPR016024">
    <property type="entry name" value="ARM-type_fold"/>
</dbReference>
<feature type="compositionally biased region" description="Polar residues" evidence="1">
    <location>
        <begin position="1"/>
        <end position="17"/>
    </location>
</feature>
<dbReference type="EMBL" id="LR788762">
    <property type="protein sequence ID" value="CAB3264624.1"/>
    <property type="molecule type" value="mRNA"/>
</dbReference>
<protein>
    <submittedName>
        <fullName evidence="2">PACRG-like protein</fullName>
    </submittedName>
</protein>
<dbReference type="SUPFAM" id="SSF48371">
    <property type="entry name" value="ARM repeat"/>
    <property type="match status" value="1"/>
</dbReference>